<evidence type="ECO:0000259" key="4">
    <source>
        <dbReference type="Pfam" id="PF08585"/>
    </source>
</evidence>
<dbReference type="SMART" id="SM01161">
    <property type="entry name" value="DUF1767"/>
    <property type="match status" value="1"/>
</dbReference>
<evidence type="ECO:0000313" key="5">
    <source>
        <dbReference type="EMBL" id="CCC91988.1"/>
    </source>
</evidence>
<sequence>MVALHEEVRAQYHIAVSPRFVDRICTTVENPTVEFIYQMALKENLKDITDVGTLPYGAASLPSSTLTAPLVLQVNSSRDATQPLKPCLDIGDDESDRTATFHRNSKTRLLRLVLTDGHAEIPAIELSTLGVFRSVPVPGEKLLVREGTEIKNGSIIMTEDLIVPLGGEVQQLKKEIIIRQNFTDAPRFQPLLCGAAGASRNSGTGSHSTSMMPTERQCKGKAGRGYGRGWDHRGGRGGFASRGREPRGHSR</sequence>
<dbReference type="InterPro" id="IPR042470">
    <property type="entry name" value="RMI1_N_C_sf"/>
</dbReference>
<protein>
    <recommendedName>
        <fullName evidence="2">RecQ-mediated genome instability protein 1</fullName>
    </recommendedName>
</protein>
<dbReference type="PANTHER" id="PTHR14790:SF15">
    <property type="entry name" value="RECQ-MEDIATED GENOME INSTABILITY PROTEIN 1"/>
    <property type="match status" value="1"/>
</dbReference>
<dbReference type="GO" id="GO:0031422">
    <property type="term" value="C:RecQ family helicase-topoisomerase III complex"/>
    <property type="evidence" value="ECO:0007669"/>
    <property type="project" value="TreeGrafter"/>
</dbReference>
<feature type="domain" description="RecQ mediated genome instability protein 1 OB-fold" evidence="4">
    <location>
        <begin position="55"/>
        <end position="175"/>
    </location>
</feature>
<dbReference type="GO" id="GO:0016604">
    <property type="term" value="C:nuclear body"/>
    <property type="evidence" value="ECO:0007669"/>
    <property type="project" value="TreeGrafter"/>
</dbReference>
<dbReference type="GO" id="GO:0000724">
    <property type="term" value="P:double-strand break repair via homologous recombination"/>
    <property type="evidence" value="ECO:0007669"/>
    <property type="project" value="TreeGrafter"/>
</dbReference>
<gene>
    <name evidence="5" type="ORF">TCIL3000_8_2070</name>
</gene>
<dbReference type="InterPro" id="IPR013894">
    <property type="entry name" value="RMI1_OB"/>
</dbReference>
<dbReference type="GO" id="GO:0000712">
    <property type="term" value="P:resolution of meiotic recombination intermediates"/>
    <property type="evidence" value="ECO:0007669"/>
    <property type="project" value="TreeGrafter"/>
</dbReference>
<accession>G0URH6</accession>
<name>G0URH6_TRYCI</name>
<evidence type="ECO:0000256" key="2">
    <source>
        <dbReference type="ARBA" id="ARBA00018987"/>
    </source>
</evidence>
<feature type="compositionally biased region" description="Basic and acidic residues" evidence="3">
    <location>
        <begin position="242"/>
        <end position="251"/>
    </location>
</feature>
<dbReference type="VEuPathDB" id="TriTrypDB:TcIL3000_8_2070"/>
<evidence type="ECO:0000256" key="3">
    <source>
        <dbReference type="SAM" id="MobiDB-lite"/>
    </source>
</evidence>
<feature type="region of interest" description="Disordered" evidence="3">
    <location>
        <begin position="199"/>
        <end position="251"/>
    </location>
</feature>
<feature type="compositionally biased region" description="Polar residues" evidence="3">
    <location>
        <begin position="199"/>
        <end position="212"/>
    </location>
</feature>
<dbReference type="AlphaFoldDB" id="G0URH6"/>
<dbReference type="EMBL" id="HE575321">
    <property type="protein sequence ID" value="CCC91988.1"/>
    <property type="molecule type" value="Genomic_DNA"/>
</dbReference>
<comment type="similarity">
    <text evidence="1">Belongs to the RMI1 family.</text>
</comment>
<organism evidence="5">
    <name type="scientific">Trypanosoma congolense (strain IL3000)</name>
    <dbReference type="NCBI Taxonomy" id="1068625"/>
    <lineage>
        <taxon>Eukaryota</taxon>
        <taxon>Discoba</taxon>
        <taxon>Euglenozoa</taxon>
        <taxon>Kinetoplastea</taxon>
        <taxon>Metakinetoplastina</taxon>
        <taxon>Trypanosomatida</taxon>
        <taxon>Trypanosomatidae</taxon>
        <taxon>Trypanosoma</taxon>
        <taxon>Nannomonas</taxon>
    </lineage>
</organism>
<dbReference type="Gene3D" id="2.40.50.770">
    <property type="entry name" value="RecQ-mediated genome instability protein Rmi1, C-terminal domain"/>
    <property type="match status" value="1"/>
</dbReference>
<proteinExistence type="inferred from homology"/>
<evidence type="ECO:0000256" key="1">
    <source>
        <dbReference type="ARBA" id="ARBA00006395"/>
    </source>
</evidence>
<dbReference type="PANTHER" id="PTHR14790">
    <property type="entry name" value="RECQ-MEDIATED GENOME INSTABILITY PROTEIN 1 RMI1"/>
    <property type="match status" value="1"/>
</dbReference>
<reference evidence="5" key="1">
    <citation type="journal article" date="2012" name="Proc. Natl. Acad. Sci. U.S.A.">
        <title>Antigenic diversity is generated by distinct evolutionary mechanisms in African trypanosome species.</title>
        <authorList>
            <person name="Jackson A.P."/>
            <person name="Berry A."/>
            <person name="Aslett M."/>
            <person name="Allison H.C."/>
            <person name="Burton P."/>
            <person name="Vavrova-Anderson J."/>
            <person name="Brown R."/>
            <person name="Browne H."/>
            <person name="Corton N."/>
            <person name="Hauser H."/>
            <person name="Gamble J."/>
            <person name="Gilderthorp R."/>
            <person name="Marcello L."/>
            <person name="McQuillan J."/>
            <person name="Otto T.D."/>
            <person name="Quail M.A."/>
            <person name="Sanders M.J."/>
            <person name="van Tonder A."/>
            <person name="Ginger M.L."/>
            <person name="Field M.C."/>
            <person name="Barry J.D."/>
            <person name="Hertz-Fowler C."/>
            <person name="Berriman M."/>
        </authorList>
    </citation>
    <scope>NUCLEOTIDE SEQUENCE</scope>
    <source>
        <strain evidence="5">IL3000</strain>
    </source>
</reference>
<dbReference type="Pfam" id="PF08585">
    <property type="entry name" value="RMI1_N_C"/>
    <property type="match status" value="1"/>
</dbReference>